<organism evidence="2">
    <name type="scientific">termite gut metagenome</name>
    <dbReference type="NCBI Taxonomy" id="433724"/>
    <lineage>
        <taxon>unclassified sequences</taxon>
        <taxon>metagenomes</taxon>
        <taxon>organismal metagenomes</taxon>
    </lineage>
</organism>
<evidence type="ECO:0000313" key="2">
    <source>
        <dbReference type="EMBL" id="KAA6323233.1"/>
    </source>
</evidence>
<evidence type="ECO:0000259" key="1">
    <source>
        <dbReference type="PROSITE" id="PS51459"/>
    </source>
</evidence>
<protein>
    <recommendedName>
        <fullName evidence="1">Fido domain-containing protein</fullName>
    </recommendedName>
</protein>
<dbReference type="InterPro" id="IPR036597">
    <property type="entry name" value="Fido-like_dom_sf"/>
</dbReference>
<reference evidence="2" key="1">
    <citation type="submission" date="2019-03" db="EMBL/GenBank/DDBJ databases">
        <title>Single cell metagenomics reveals metabolic interactions within the superorganism composed of flagellate Streblomastix strix and complex community of Bacteroidetes bacteria on its surface.</title>
        <authorList>
            <person name="Treitli S.C."/>
            <person name="Kolisko M."/>
            <person name="Husnik F."/>
            <person name="Keeling P."/>
            <person name="Hampl V."/>
        </authorList>
    </citation>
    <scope>NUCLEOTIDE SEQUENCE</scope>
    <source>
        <strain evidence="2">STM</strain>
    </source>
</reference>
<dbReference type="AlphaFoldDB" id="A0A5J4QRR4"/>
<dbReference type="InterPro" id="IPR003812">
    <property type="entry name" value="Fido"/>
</dbReference>
<gene>
    <name evidence="2" type="ORF">EZS27_027311</name>
</gene>
<comment type="caution">
    <text evidence="2">The sequence shown here is derived from an EMBL/GenBank/DDBJ whole genome shotgun (WGS) entry which is preliminary data.</text>
</comment>
<name>A0A5J4QRR4_9ZZZZ</name>
<feature type="domain" description="Fido" evidence="1">
    <location>
        <begin position="1"/>
        <end position="54"/>
    </location>
</feature>
<dbReference type="EMBL" id="SNRY01002853">
    <property type="protein sequence ID" value="KAA6323233.1"/>
    <property type="molecule type" value="Genomic_DNA"/>
</dbReference>
<dbReference type="Gene3D" id="1.10.3290.10">
    <property type="entry name" value="Fido-like domain"/>
    <property type="match status" value="1"/>
</dbReference>
<proteinExistence type="predicted"/>
<feature type="non-terminal residue" evidence="2">
    <location>
        <position position="1"/>
    </location>
</feature>
<dbReference type="PROSITE" id="PS51459">
    <property type="entry name" value="FIDO"/>
    <property type="match status" value="1"/>
</dbReference>
<sequence length="103" mass="12100">GNGRISRIMGNAELFKSGLSRIIVPTVYREDYIMSLKKLTNRKDPDTYIRVMDKLQYFSNNIFGENFDELNNYFRETNAYKEPSEGKLQIIERSIPDLKLDEI</sequence>
<dbReference type="SUPFAM" id="SSF140931">
    <property type="entry name" value="Fic-like"/>
    <property type="match status" value="1"/>
</dbReference>
<accession>A0A5J4QRR4</accession>